<dbReference type="AlphaFoldDB" id="A0A8H3QH91"/>
<accession>A0A8H3QH91</accession>
<dbReference type="Proteomes" id="UP000615446">
    <property type="component" value="Unassembled WGS sequence"/>
</dbReference>
<gene>
    <name evidence="1" type="ORF">RCL2_000811600</name>
</gene>
<dbReference type="EMBL" id="BLAL01000053">
    <property type="protein sequence ID" value="GES80855.1"/>
    <property type="molecule type" value="Genomic_DNA"/>
</dbReference>
<organism evidence="1 2">
    <name type="scientific">Rhizophagus clarus</name>
    <dbReference type="NCBI Taxonomy" id="94130"/>
    <lineage>
        <taxon>Eukaryota</taxon>
        <taxon>Fungi</taxon>
        <taxon>Fungi incertae sedis</taxon>
        <taxon>Mucoromycota</taxon>
        <taxon>Glomeromycotina</taxon>
        <taxon>Glomeromycetes</taxon>
        <taxon>Glomerales</taxon>
        <taxon>Glomeraceae</taxon>
        <taxon>Rhizophagus</taxon>
    </lineage>
</organism>
<sequence length="88" mass="10327">MLTRTRKQKQSYQTKYESQLSYFYENEKWNIVNFSEFLGSNGLSLGEIEDTSMYRNLLNSISNDQTQPQSMRVKARDNNTDDCINVSI</sequence>
<reference evidence="1" key="1">
    <citation type="submission" date="2019-10" db="EMBL/GenBank/DDBJ databases">
        <title>Conservation and host-specific expression of non-tandemly repeated heterogenous ribosome RNA gene in arbuscular mycorrhizal fungi.</title>
        <authorList>
            <person name="Maeda T."/>
            <person name="Kobayashi Y."/>
            <person name="Nakagawa T."/>
            <person name="Ezawa T."/>
            <person name="Yamaguchi K."/>
            <person name="Bino T."/>
            <person name="Nishimoto Y."/>
            <person name="Shigenobu S."/>
            <person name="Kawaguchi M."/>
        </authorList>
    </citation>
    <scope>NUCLEOTIDE SEQUENCE</scope>
    <source>
        <strain evidence="1">HR1</strain>
    </source>
</reference>
<proteinExistence type="predicted"/>
<comment type="caution">
    <text evidence="1">The sequence shown here is derived from an EMBL/GenBank/DDBJ whole genome shotgun (WGS) entry which is preliminary data.</text>
</comment>
<evidence type="ECO:0000313" key="2">
    <source>
        <dbReference type="Proteomes" id="UP000615446"/>
    </source>
</evidence>
<evidence type="ECO:0000313" key="1">
    <source>
        <dbReference type="EMBL" id="GES80855.1"/>
    </source>
</evidence>
<name>A0A8H3QH91_9GLOM</name>
<protein>
    <submittedName>
        <fullName evidence="1">Uncharacterized protein</fullName>
    </submittedName>
</protein>